<dbReference type="GO" id="GO:0046872">
    <property type="term" value="F:metal ion binding"/>
    <property type="evidence" value="ECO:0007669"/>
    <property type="project" value="UniProtKB-KW"/>
</dbReference>
<dbReference type="SUPFAM" id="SSF51197">
    <property type="entry name" value="Clavaminate synthase-like"/>
    <property type="match status" value="1"/>
</dbReference>
<comment type="cofactor">
    <cofactor evidence="1">
        <name>Fe cation</name>
        <dbReference type="ChEBI" id="CHEBI:24875"/>
    </cofactor>
</comment>
<evidence type="ECO:0000313" key="4">
    <source>
        <dbReference type="EMBL" id="CAE8630591.1"/>
    </source>
</evidence>
<dbReference type="OrthoDB" id="445007at2759"/>
<accession>A0A813GZ60</accession>
<dbReference type="InterPro" id="IPR008775">
    <property type="entry name" value="Phytyl_CoA_dOase-like"/>
</dbReference>
<evidence type="ECO:0000313" key="5">
    <source>
        <dbReference type="Proteomes" id="UP000654075"/>
    </source>
</evidence>
<reference evidence="4" key="1">
    <citation type="submission" date="2021-02" db="EMBL/GenBank/DDBJ databases">
        <authorList>
            <person name="Dougan E. K."/>
            <person name="Rhodes N."/>
            <person name="Thang M."/>
            <person name="Chan C."/>
        </authorList>
    </citation>
    <scope>NUCLEOTIDE SEQUENCE</scope>
</reference>
<organism evidence="4 5">
    <name type="scientific">Polarella glacialis</name>
    <name type="common">Dinoflagellate</name>
    <dbReference type="NCBI Taxonomy" id="89957"/>
    <lineage>
        <taxon>Eukaryota</taxon>
        <taxon>Sar</taxon>
        <taxon>Alveolata</taxon>
        <taxon>Dinophyceae</taxon>
        <taxon>Suessiales</taxon>
        <taxon>Suessiaceae</taxon>
        <taxon>Polarella</taxon>
    </lineage>
</organism>
<evidence type="ECO:0000256" key="2">
    <source>
        <dbReference type="ARBA" id="ARBA00022723"/>
    </source>
</evidence>
<protein>
    <recommendedName>
        <fullName evidence="6">Phytanoyl-CoA dioxygenase family protein</fullName>
    </recommendedName>
</protein>
<dbReference type="OMA" id="AETIAIW"/>
<dbReference type="EMBL" id="CAJNNV010029913">
    <property type="protein sequence ID" value="CAE8630591.1"/>
    <property type="molecule type" value="Genomic_DNA"/>
</dbReference>
<evidence type="ECO:0000256" key="3">
    <source>
        <dbReference type="ARBA" id="ARBA00023004"/>
    </source>
</evidence>
<dbReference type="PANTHER" id="PTHR20883:SF15">
    <property type="entry name" value="PHYTANOYL-COA DIOXYGENASE DOMAIN-CONTAINING PROTEIN 1"/>
    <property type="match status" value="1"/>
</dbReference>
<comment type="caution">
    <text evidence="4">The sequence shown here is derived from an EMBL/GenBank/DDBJ whole genome shotgun (WGS) entry which is preliminary data.</text>
</comment>
<gene>
    <name evidence="4" type="ORF">PGLA1383_LOCUS46862</name>
</gene>
<evidence type="ECO:0000256" key="1">
    <source>
        <dbReference type="ARBA" id="ARBA00001962"/>
    </source>
</evidence>
<keyword evidence="5" id="KW-1185">Reference proteome</keyword>
<proteinExistence type="predicted"/>
<keyword evidence="3" id="KW-0408">Iron</keyword>
<keyword evidence="2" id="KW-0479">Metal-binding</keyword>
<dbReference type="PANTHER" id="PTHR20883">
    <property type="entry name" value="PHYTANOYL-COA DIOXYGENASE DOMAIN CONTAINING 1"/>
    <property type="match status" value="1"/>
</dbReference>
<dbReference type="Gene3D" id="2.60.120.620">
    <property type="entry name" value="q2cbj1_9rhob like domain"/>
    <property type="match status" value="1"/>
</dbReference>
<name>A0A813GZ60_POLGL</name>
<dbReference type="AlphaFoldDB" id="A0A813GZ60"/>
<dbReference type="Pfam" id="PF05721">
    <property type="entry name" value="PhyH"/>
    <property type="match status" value="1"/>
</dbReference>
<dbReference type="Proteomes" id="UP000654075">
    <property type="component" value="Unassembled WGS sequence"/>
</dbReference>
<sequence>MGRKKCVQVQQFVNAWKGDRLFDAVVHSETLNNLVAAVAGWPHGAKVLQDQVWCKPPGSGTLAFHRDTSYMGMGVHTMWLALDDMTPEVGTLEYARGSHSWKTKGTGTADIPNLYAKDPRYVLSAAAKGSRNKVDLVPVVVQKGGGSIHDGLTYHGSDANKSADCMRRGLGIHFMARDAKATDAPTLFARSLMREESPGE</sequence>
<evidence type="ECO:0008006" key="6">
    <source>
        <dbReference type="Google" id="ProtNLM"/>
    </source>
</evidence>